<organism evidence="2 3">
    <name type="scientific">Cyprinus carpio</name>
    <name type="common">Common carp</name>
    <dbReference type="NCBI Taxonomy" id="7962"/>
    <lineage>
        <taxon>Eukaryota</taxon>
        <taxon>Metazoa</taxon>
        <taxon>Chordata</taxon>
        <taxon>Craniata</taxon>
        <taxon>Vertebrata</taxon>
        <taxon>Euteleostomi</taxon>
        <taxon>Actinopterygii</taxon>
        <taxon>Neopterygii</taxon>
        <taxon>Teleostei</taxon>
        <taxon>Ostariophysi</taxon>
        <taxon>Cypriniformes</taxon>
        <taxon>Cyprinidae</taxon>
        <taxon>Cyprininae</taxon>
        <taxon>Cyprinus</taxon>
    </lineage>
</organism>
<protein>
    <recommendedName>
        <fullName evidence="1">C-type lectin domain-containing protein</fullName>
    </recommendedName>
</protein>
<dbReference type="InterPro" id="IPR001304">
    <property type="entry name" value="C-type_lectin-like"/>
</dbReference>
<sequence>FREFTFLELRTMTLHAISTCDFDLMVSDCYHFINIRKTWTEAQRFCREMYTDLATVNNDDEMNSFDVWIGLFKDFWSWSDQSNISFRFWNFSLLKPMDRHHNCTVVMVNQTGRWNDVQCNITLMMNFCKFYKALLA</sequence>
<reference evidence="2" key="1">
    <citation type="submission" date="2025-08" db="UniProtKB">
        <authorList>
            <consortium name="Ensembl"/>
        </authorList>
    </citation>
    <scope>IDENTIFICATION</scope>
</reference>
<proteinExistence type="predicted"/>
<dbReference type="PANTHER" id="PTHR45784">
    <property type="entry name" value="C-TYPE LECTIN DOMAIN FAMILY 20 MEMBER A-RELATED"/>
    <property type="match status" value="1"/>
</dbReference>
<dbReference type="Ensembl" id="ENSCCRT00020002351.1">
    <property type="protein sequence ID" value="ENSCCRP00020002007.1"/>
    <property type="gene ID" value="ENSCCRG00020001158.1"/>
</dbReference>
<dbReference type="SUPFAM" id="SSF56436">
    <property type="entry name" value="C-type lectin-like"/>
    <property type="match status" value="1"/>
</dbReference>
<feature type="domain" description="C-type lectin" evidence="1">
    <location>
        <begin position="25"/>
        <end position="120"/>
    </location>
</feature>
<dbReference type="Gene3D" id="3.10.100.10">
    <property type="entry name" value="Mannose-Binding Protein A, subunit A"/>
    <property type="match status" value="1"/>
</dbReference>
<name>A0A8C2GXH1_CYPCA</name>
<dbReference type="Pfam" id="PF00059">
    <property type="entry name" value="Lectin_C"/>
    <property type="match status" value="1"/>
</dbReference>
<evidence type="ECO:0000313" key="2">
    <source>
        <dbReference type="Ensembl" id="ENSCCRP00020002007.1"/>
    </source>
</evidence>
<dbReference type="InterPro" id="IPR016186">
    <property type="entry name" value="C-type_lectin-like/link_sf"/>
</dbReference>
<accession>A0A8C2GXH1</accession>
<dbReference type="Proteomes" id="UP000694701">
    <property type="component" value="Unplaced"/>
</dbReference>
<evidence type="ECO:0000259" key="1">
    <source>
        <dbReference type="PROSITE" id="PS50041"/>
    </source>
</evidence>
<dbReference type="SMART" id="SM00034">
    <property type="entry name" value="CLECT"/>
    <property type="match status" value="1"/>
</dbReference>
<evidence type="ECO:0000313" key="3">
    <source>
        <dbReference type="Proteomes" id="UP000694701"/>
    </source>
</evidence>
<dbReference type="InterPro" id="IPR016187">
    <property type="entry name" value="CTDL_fold"/>
</dbReference>
<dbReference type="PROSITE" id="PS50041">
    <property type="entry name" value="C_TYPE_LECTIN_2"/>
    <property type="match status" value="1"/>
</dbReference>
<dbReference type="PANTHER" id="PTHR45784:SF3">
    <property type="entry name" value="C-TYPE LECTIN DOMAIN FAMILY 4 MEMBER K-LIKE-RELATED"/>
    <property type="match status" value="1"/>
</dbReference>
<dbReference type="AlphaFoldDB" id="A0A8C2GXH1"/>